<dbReference type="Gene3D" id="3.40.50.2300">
    <property type="match status" value="1"/>
</dbReference>
<dbReference type="InterPro" id="IPR011495">
    <property type="entry name" value="Sig_transdc_His_kin_sub2_dim/P"/>
</dbReference>
<gene>
    <name evidence="6" type="ordered locus">Desti_0837</name>
</gene>
<dbReference type="eggNOG" id="COG3920">
    <property type="taxonomic scope" value="Bacteria"/>
</dbReference>
<evidence type="ECO:0000256" key="1">
    <source>
        <dbReference type="PROSITE-ProRule" id="PRU00169"/>
    </source>
</evidence>
<dbReference type="GO" id="GO:0000160">
    <property type="term" value="P:phosphorelay signal transduction system"/>
    <property type="evidence" value="ECO:0007669"/>
    <property type="project" value="InterPro"/>
</dbReference>
<dbReference type="SUPFAM" id="SSF55874">
    <property type="entry name" value="ATPase domain of HSP90 chaperone/DNA topoisomerase II/histidine kinase"/>
    <property type="match status" value="1"/>
</dbReference>
<dbReference type="Gene3D" id="3.30.565.10">
    <property type="entry name" value="Histidine kinase-like ATPase, C-terminal domain"/>
    <property type="match status" value="1"/>
</dbReference>
<dbReference type="Pfam" id="PF07568">
    <property type="entry name" value="HisKA_2"/>
    <property type="match status" value="1"/>
</dbReference>
<accession>I4C1X0</accession>
<dbReference type="AlphaFoldDB" id="I4C1X0"/>
<dbReference type="PROSITE" id="PS50109">
    <property type="entry name" value="HIS_KIN"/>
    <property type="match status" value="1"/>
</dbReference>
<dbReference type="RefSeq" id="WP_014808717.1">
    <property type="nucleotide sequence ID" value="NC_018025.1"/>
</dbReference>
<dbReference type="EMBL" id="CP003360">
    <property type="protein sequence ID" value="AFM23561.1"/>
    <property type="molecule type" value="Genomic_DNA"/>
</dbReference>
<name>I4C1X0_DESTA</name>
<dbReference type="SMART" id="SM00091">
    <property type="entry name" value="PAS"/>
    <property type="match status" value="3"/>
</dbReference>
<dbReference type="NCBIfam" id="TIGR00229">
    <property type="entry name" value="sensory_box"/>
    <property type="match status" value="3"/>
</dbReference>
<dbReference type="Pfam" id="PF08448">
    <property type="entry name" value="PAS_4"/>
    <property type="match status" value="1"/>
</dbReference>
<reference evidence="7" key="1">
    <citation type="submission" date="2012-06" db="EMBL/GenBank/DDBJ databases">
        <title>Complete sequence of chromosome of Desulfomonile tiedjei DSM 6799.</title>
        <authorList>
            <person name="Lucas S."/>
            <person name="Copeland A."/>
            <person name="Lapidus A."/>
            <person name="Glavina del Rio T."/>
            <person name="Dalin E."/>
            <person name="Tice H."/>
            <person name="Bruce D."/>
            <person name="Goodwin L."/>
            <person name="Pitluck S."/>
            <person name="Peters L."/>
            <person name="Ovchinnikova G."/>
            <person name="Zeytun A."/>
            <person name="Lu M."/>
            <person name="Kyrpides N."/>
            <person name="Mavromatis K."/>
            <person name="Ivanova N."/>
            <person name="Brettin T."/>
            <person name="Detter J.C."/>
            <person name="Han C."/>
            <person name="Larimer F."/>
            <person name="Land M."/>
            <person name="Hauser L."/>
            <person name="Markowitz V."/>
            <person name="Cheng J.-F."/>
            <person name="Hugenholtz P."/>
            <person name="Woyke T."/>
            <person name="Wu D."/>
            <person name="Spring S."/>
            <person name="Schroeder M."/>
            <person name="Brambilla E."/>
            <person name="Klenk H.-P."/>
            <person name="Eisen J.A."/>
        </authorList>
    </citation>
    <scope>NUCLEOTIDE SEQUENCE [LARGE SCALE GENOMIC DNA]</scope>
    <source>
        <strain evidence="7">ATCC 49306 / DSM 6799 / DCB-1</strain>
    </source>
</reference>
<dbReference type="InterPro" id="IPR005467">
    <property type="entry name" value="His_kinase_dom"/>
</dbReference>
<dbReference type="InterPro" id="IPR001610">
    <property type="entry name" value="PAC"/>
</dbReference>
<dbReference type="Pfam" id="PF02518">
    <property type="entry name" value="HATPase_c"/>
    <property type="match status" value="1"/>
</dbReference>
<dbReference type="SUPFAM" id="SSF52172">
    <property type="entry name" value="CheY-like"/>
    <property type="match status" value="1"/>
</dbReference>
<organism evidence="6 7">
    <name type="scientific">Desulfomonile tiedjei (strain ATCC 49306 / DSM 6799 / DCB-1)</name>
    <dbReference type="NCBI Taxonomy" id="706587"/>
    <lineage>
        <taxon>Bacteria</taxon>
        <taxon>Pseudomonadati</taxon>
        <taxon>Thermodesulfobacteriota</taxon>
        <taxon>Desulfomonilia</taxon>
        <taxon>Desulfomonilales</taxon>
        <taxon>Desulfomonilaceae</taxon>
        <taxon>Desulfomonile</taxon>
    </lineage>
</organism>
<keyword evidence="7" id="KW-1185">Reference proteome</keyword>
<evidence type="ECO:0000259" key="5">
    <source>
        <dbReference type="PROSITE" id="PS50113"/>
    </source>
</evidence>
<dbReference type="SMART" id="SM00086">
    <property type="entry name" value="PAC"/>
    <property type="match status" value="3"/>
</dbReference>
<dbReference type="CDD" id="cd00130">
    <property type="entry name" value="PAS"/>
    <property type="match status" value="3"/>
</dbReference>
<dbReference type="PROSITE" id="PS50112">
    <property type="entry name" value="PAS"/>
    <property type="match status" value="3"/>
</dbReference>
<proteinExistence type="predicted"/>
<evidence type="ECO:0000313" key="7">
    <source>
        <dbReference type="Proteomes" id="UP000006055"/>
    </source>
</evidence>
<dbReference type="KEGG" id="dti:Desti_0837"/>
<feature type="domain" description="PAC" evidence="5">
    <location>
        <begin position="208"/>
        <end position="258"/>
    </location>
</feature>
<dbReference type="PANTHER" id="PTHR43065:SF23">
    <property type="entry name" value="SENSOR HISTIDINE KINASE PDTAS"/>
    <property type="match status" value="1"/>
</dbReference>
<dbReference type="InterPro" id="IPR000700">
    <property type="entry name" value="PAS-assoc_C"/>
</dbReference>
<dbReference type="SMART" id="SM00448">
    <property type="entry name" value="REC"/>
    <property type="match status" value="1"/>
</dbReference>
<dbReference type="STRING" id="706587.Desti_0837"/>
<dbReference type="Pfam" id="PF00072">
    <property type="entry name" value="Response_reg"/>
    <property type="match status" value="1"/>
</dbReference>
<sequence length="713" mass="81274">MTGATKHDPAARILICANEPGLTRDVAETLRDLGYNVAGITSTGQEALKSAEKMHPDLVLMDIGLPGEIDGIDAALMIHSRLDIPVIYLAAGTEESILERARKSEPYGYLSKPIHVPEMRSVIEFALYKHEADRKLRESEERFRSLIEQASDAIFVHDFHGRFLEVNQQACISSGYSRDELLSLSVGDLDPDMEKRGDSSRFWPNLPATFESTHRRKDGTTFPVEIRLGPIEYGNTKVILSLVRDIAERKGAAKILQESEKRFRTIFQTSPDSICINRLSDGAYVDVNAGFSEIYGFKKEEVIGKSSLQINIWKNPTDRERIIDGLKEFGHVNNLEIEFRRRDGVLRSGLVSARIVELNGEHHILSVTRDVEDWKKDQLKLQEKTSLLNSLIEALPDVIYFKDLDRRHLLVNKAFEDFFGVNGQEVIGRTVEEFFLKDDTLQSRTTDEEVMATKAPLIREQSWIDRKGGTHIVDTRKFPIFDHQGNIMAIGGISRDITERKKAEERIKASLKEKEVLLREIHHRVRNNLALIQSLLRIQSHHVRNSEFSRMLEDTQHRIRSMAFCHELLYKSENVSSIRTDEYLGNLLKQLRESLSIVGKKIEIRQQIAALHLSIEKAFPLGFILTELISNCYQHAFPEVKNGEIVVVLRLLKDSDLEFVVRDDGIGLPEDTKPQESQSLGYHLVRIFVRQLNGSIDIVNDKGTEVRIKFPLE</sequence>
<feature type="domain" description="PAC" evidence="5">
    <location>
        <begin position="457"/>
        <end position="509"/>
    </location>
</feature>
<evidence type="ECO:0000259" key="3">
    <source>
        <dbReference type="PROSITE" id="PS50110"/>
    </source>
</evidence>
<feature type="domain" description="PAS" evidence="4">
    <location>
        <begin position="139"/>
        <end position="183"/>
    </location>
</feature>
<evidence type="ECO:0000259" key="4">
    <source>
        <dbReference type="PROSITE" id="PS50112"/>
    </source>
</evidence>
<dbReference type="PROSITE" id="PS50110">
    <property type="entry name" value="RESPONSE_REGULATORY"/>
    <property type="match status" value="1"/>
</dbReference>
<feature type="domain" description="PAS" evidence="4">
    <location>
        <begin position="259"/>
        <end position="328"/>
    </location>
</feature>
<evidence type="ECO:0000259" key="2">
    <source>
        <dbReference type="PROSITE" id="PS50109"/>
    </source>
</evidence>
<dbReference type="InterPro" id="IPR000014">
    <property type="entry name" value="PAS"/>
</dbReference>
<dbReference type="InterPro" id="IPR035965">
    <property type="entry name" value="PAS-like_dom_sf"/>
</dbReference>
<feature type="domain" description="Response regulatory" evidence="3">
    <location>
        <begin position="12"/>
        <end position="127"/>
    </location>
</feature>
<dbReference type="eggNOG" id="COG0784">
    <property type="taxonomic scope" value="Bacteria"/>
</dbReference>
<keyword evidence="1" id="KW-0597">Phosphoprotein</keyword>
<feature type="domain" description="PAS" evidence="4">
    <location>
        <begin position="384"/>
        <end position="454"/>
    </location>
</feature>
<dbReference type="InterPro" id="IPR013656">
    <property type="entry name" value="PAS_4"/>
</dbReference>
<dbReference type="PROSITE" id="PS50113">
    <property type="entry name" value="PAC"/>
    <property type="match status" value="2"/>
</dbReference>
<dbReference type="CDD" id="cd17534">
    <property type="entry name" value="REC_DC-like"/>
    <property type="match status" value="1"/>
</dbReference>
<dbReference type="OrthoDB" id="5342108at2"/>
<dbReference type="InterPro" id="IPR001789">
    <property type="entry name" value="Sig_transdc_resp-reg_receiver"/>
</dbReference>
<dbReference type="HOGENOM" id="CLU_000445_114_57_7"/>
<feature type="modified residue" description="4-aspartylphosphate" evidence="1">
    <location>
        <position position="62"/>
    </location>
</feature>
<feature type="domain" description="Histidine kinase" evidence="2">
    <location>
        <begin position="520"/>
        <end position="713"/>
    </location>
</feature>
<dbReference type="InterPro" id="IPR011006">
    <property type="entry name" value="CheY-like_superfamily"/>
</dbReference>
<protein>
    <submittedName>
        <fullName evidence="6">PAS domain S-box</fullName>
    </submittedName>
</protein>
<evidence type="ECO:0000313" key="6">
    <source>
        <dbReference type="EMBL" id="AFM23561.1"/>
    </source>
</evidence>
<dbReference type="InterPro" id="IPR003594">
    <property type="entry name" value="HATPase_dom"/>
</dbReference>
<dbReference type="PANTHER" id="PTHR43065">
    <property type="entry name" value="SENSOR HISTIDINE KINASE"/>
    <property type="match status" value="1"/>
</dbReference>
<dbReference type="eggNOG" id="COG2202">
    <property type="taxonomic scope" value="Bacteria"/>
</dbReference>
<dbReference type="SMART" id="SM00387">
    <property type="entry name" value="HATPase_c"/>
    <property type="match status" value="1"/>
</dbReference>
<dbReference type="SUPFAM" id="SSF55785">
    <property type="entry name" value="PYP-like sensor domain (PAS domain)"/>
    <property type="match status" value="3"/>
</dbReference>
<dbReference type="InterPro" id="IPR036890">
    <property type="entry name" value="HATPase_C_sf"/>
</dbReference>
<dbReference type="Pfam" id="PF13426">
    <property type="entry name" value="PAS_9"/>
    <property type="match status" value="2"/>
</dbReference>
<dbReference type="Proteomes" id="UP000006055">
    <property type="component" value="Chromosome"/>
</dbReference>
<dbReference type="Gene3D" id="3.30.450.20">
    <property type="entry name" value="PAS domain"/>
    <property type="match status" value="3"/>
</dbReference>